<evidence type="ECO:0000313" key="3">
    <source>
        <dbReference type="Proteomes" id="UP001175271"/>
    </source>
</evidence>
<dbReference type="Proteomes" id="UP001175271">
    <property type="component" value="Unassembled WGS sequence"/>
</dbReference>
<dbReference type="AlphaFoldDB" id="A0AA39LSV4"/>
<dbReference type="InterPro" id="IPR011333">
    <property type="entry name" value="SKP1/BTB/POZ_sf"/>
</dbReference>
<dbReference type="EMBL" id="JAUCMV010000003">
    <property type="protein sequence ID" value="KAK0408407.1"/>
    <property type="molecule type" value="Genomic_DNA"/>
</dbReference>
<dbReference type="CDD" id="cd18186">
    <property type="entry name" value="BTB_POZ_ZBTB_KLHL-like"/>
    <property type="match status" value="1"/>
</dbReference>
<gene>
    <name evidence="2" type="ORF">QR680_003937</name>
</gene>
<accession>A0AA39LSV4</accession>
<organism evidence="2 3">
    <name type="scientific">Steinernema hermaphroditum</name>
    <dbReference type="NCBI Taxonomy" id="289476"/>
    <lineage>
        <taxon>Eukaryota</taxon>
        <taxon>Metazoa</taxon>
        <taxon>Ecdysozoa</taxon>
        <taxon>Nematoda</taxon>
        <taxon>Chromadorea</taxon>
        <taxon>Rhabditida</taxon>
        <taxon>Tylenchina</taxon>
        <taxon>Panagrolaimomorpha</taxon>
        <taxon>Strongyloidoidea</taxon>
        <taxon>Steinernematidae</taxon>
        <taxon>Steinernema</taxon>
    </lineage>
</organism>
<dbReference type="SMART" id="SM00225">
    <property type="entry name" value="BTB"/>
    <property type="match status" value="1"/>
</dbReference>
<dbReference type="InterPro" id="IPR000210">
    <property type="entry name" value="BTB/POZ_dom"/>
</dbReference>
<name>A0AA39LSV4_9BILA</name>
<comment type="caution">
    <text evidence="2">The sequence shown here is derived from an EMBL/GenBank/DDBJ whole genome shotgun (WGS) entry which is preliminary data.</text>
</comment>
<dbReference type="PROSITE" id="PS50097">
    <property type="entry name" value="BTB"/>
    <property type="match status" value="1"/>
</dbReference>
<evidence type="ECO:0000259" key="1">
    <source>
        <dbReference type="PROSITE" id="PS50097"/>
    </source>
</evidence>
<evidence type="ECO:0000313" key="2">
    <source>
        <dbReference type="EMBL" id="KAK0408407.1"/>
    </source>
</evidence>
<dbReference type="PANTHER" id="PTHR22744:SF17">
    <property type="entry name" value="BTB DOMAIN-CONTAINING PROTEIN"/>
    <property type="match status" value="1"/>
</dbReference>
<sequence>MSRSHLFQVSLYDDFLNTKELVTPGVTIDDLPLCLRCAYEDESESLIVTLWIGLDGEPIVFAADIAHTIIVTSHAGTLLEKRSDVTSASQYGLITTALGNYTQNIQGGLNVSYFFQVGRSKVFLVDRPSSFMDTKLVFDDGTDMYVPKALLCSQSPVLDNIFREDREEYRIRGVKEEIFRILLHYFFGIPARPLGKDVRNTLRLAHKLKCETALLAIEQDLLNRKDPKKWFEIADRYGLTALVQRIVNLWTVEEAKQVNAVNDCTTKYTPITVQLIMNKLVSS</sequence>
<dbReference type="Pfam" id="PF00651">
    <property type="entry name" value="BTB"/>
    <property type="match status" value="1"/>
</dbReference>
<reference evidence="2" key="1">
    <citation type="submission" date="2023-06" db="EMBL/GenBank/DDBJ databases">
        <title>Genomic analysis of the entomopathogenic nematode Steinernema hermaphroditum.</title>
        <authorList>
            <person name="Schwarz E.M."/>
            <person name="Heppert J.K."/>
            <person name="Baniya A."/>
            <person name="Schwartz H.T."/>
            <person name="Tan C.-H."/>
            <person name="Antoshechkin I."/>
            <person name="Sternberg P.W."/>
            <person name="Goodrich-Blair H."/>
            <person name="Dillman A.R."/>
        </authorList>
    </citation>
    <scope>NUCLEOTIDE SEQUENCE</scope>
    <source>
        <strain evidence="2">PS9179</strain>
        <tissue evidence="2">Whole animal</tissue>
    </source>
</reference>
<dbReference type="Gene3D" id="3.30.710.10">
    <property type="entry name" value="Potassium Channel Kv1.1, Chain A"/>
    <property type="match status" value="1"/>
</dbReference>
<proteinExistence type="predicted"/>
<dbReference type="SUPFAM" id="SSF54695">
    <property type="entry name" value="POZ domain"/>
    <property type="match status" value="1"/>
</dbReference>
<protein>
    <recommendedName>
        <fullName evidence="1">BTB domain-containing protein</fullName>
    </recommendedName>
</protein>
<dbReference type="PANTHER" id="PTHR22744">
    <property type="entry name" value="HELIX LOOP HELIX PROTEIN 21-RELATED"/>
    <property type="match status" value="1"/>
</dbReference>
<keyword evidence="3" id="KW-1185">Reference proteome</keyword>
<feature type="domain" description="BTB" evidence="1">
    <location>
        <begin position="132"/>
        <end position="187"/>
    </location>
</feature>